<keyword evidence="4" id="KW-1185">Reference proteome</keyword>
<reference evidence="3 4" key="1">
    <citation type="journal article" date="2010" name="Stand. Genomic Sci.">
        <title>Complete genome sequence of Haliangium ochraceum type strain (SMP-2).</title>
        <authorList>
            <consortium name="US DOE Joint Genome Institute (JGI-PGF)"/>
            <person name="Ivanova N."/>
            <person name="Daum C."/>
            <person name="Lang E."/>
            <person name="Abt B."/>
            <person name="Kopitz M."/>
            <person name="Saunders E."/>
            <person name="Lapidus A."/>
            <person name="Lucas S."/>
            <person name="Glavina Del Rio T."/>
            <person name="Nolan M."/>
            <person name="Tice H."/>
            <person name="Copeland A."/>
            <person name="Cheng J.F."/>
            <person name="Chen F."/>
            <person name="Bruce D."/>
            <person name="Goodwin L."/>
            <person name="Pitluck S."/>
            <person name="Mavromatis K."/>
            <person name="Pati A."/>
            <person name="Mikhailova N."/>
            <person name="Chen A."/>
            <person name="Palaniappan K."/>
            <person name="Land M."/>
            <person name="Hauser L."/>
            <person name="Chang Y.J."/>
            <person name="Jeffries C.D."/>
            <person name="Detter J.C."/>
            <person name="Brettin T."/>
            <person name="Rohde M."/>
            <person name="Goker M."/>
            <person name="Bristow J."/>
            <person name="Markowitz V."/>
            <person name="Eisen J.A."/>
            <person name="Hugenholtz P."/>
            <person name="Kyrpides N.C."/>
            <person name="Klenk H.P."/>
        </authorList>
    </citation>
    <scope>NUCLEOTIDE SEQUENCE [LARGE SCALE GENOMIC DNA]</scope>
    <source>
        <strain evidence="4">DSM 14365 / CIP 107738 / JCM 11303 / AJ 13395 / SMP-2</strain>
    </source>
</reference>
<dbReference type="STRING" id="502025.Hoch_5030"/>
<dbReference type="InterPro" id="IPR036291">
    <property type="entry name" value="NAD(P)-bd_dom_sf"/>
</dbReference>
<dbReference type="HOGENOM" id="CLU_010194_1_3_7"/>
<dbReference type="PANTHER" id="PTHR42879:SF2">
    <property type="entry name" value="3-OXOACYL-[ACYL-CARRIER-PROTEIN] REDUCTASE FABG"/>
    <property type="match status" value="1"/>
</dbReference>
<evidence type="ECO:0000313" key="3">
    <source>
        <dbReference type="EMBL" id="ACY17518.1"/>
    </source>
</evidence>
<dbReference type="EMBL" id="CP001804">
    <property type="protein sequence ID" value="ACY17518.1"/>
    <property type="molecule type" value="Genomic_DNA"/>
</dbReference>
<name>D0LVF7_HALO1</name>
<dbReference type="SUPFAM" id="SSF51735">
    <property type="entry name" value="NAD(P)-binding Rossmann-fold domains"/>
    <property type="match status" value="1"/>
</dbReference>
<dbReference type="Gene3D" id="3.40.50.720">
    <property type="entry name" value="NAD(P)-binding Rossmann-like Domain"/>
    <property type="match status" value="1"/>
</dbReference>
<dbReference type="FunFam" id="3.40.50.720:FF:000173">
    <property type="entry name" value="3-oxoacyl-[acyl-carrier protein] reductase"/>
    <property type="match status" value="1"/>
</dbReference>
<keyword evidence="2" id="KW-0560">Oxidoreductase</keyword>
<dbReference type="NCBIfam" id="NF005559">
    <property type="entry name" value="PRK07231.1"/>
    <property type="match status" value="1"/>
</dbReference>
<dbReference type="KEGG" id="hoh:Hoch_5030"/>
<dbReference type="InterPro" id="IPR002347">
    <property type="entry name" value="SDR_fam"/>
</dbReference>
<dbReference type="Proteomes" id="UP000001880">
    <property type="component" value="Chromosome"/>
</dbReference>
<dbReference type="OrthoDB" id="9804774at2"/>
<evidence type="ECO:0000256" key="1">
    <source>
        <dbReference type="ARBA" id="ARBA00006484"/>
    </source>
</evidence>
<dbReference type="eggNOG" id="COG1028">
    <property type="taxonomic scope" value="Bacteria"/>
</dbReference>
<dbReference type="Pfam" id="PF13561">
    <property type="entry name" value="adh_short_C2"/>
    <property type="match status" value="1"/>
</dbReference>
<dbReference type="InterPro" id="IPR050259">
    <property type="entry name" value="SDR"/>
</dbReference>
<organism evidence="3 4">
    <name type="scientific">Haliangium ochraceum (strain DSM 14365 / JCM 11303 / SMP-2)</name>
    <dbReference type="NCBI Taxonomy" id="502025"/>
    <lineage>
        <taxon>Bacteria</taxon>
        <taxon>Pseudomonadati</taxon>
        <taxon>Myxococcota</taxon>
        <taxon>Polyangia</taxon>
        <taxon>Haliangiales</taxon>
        <taxon>Kofleriaceae</taxon>
        <taxon>Haliangium</taxon>
    </lineage>
</organism>
<dbReference type="PRINTS" id="PR00081">
    <property type="entry name" value="GDHRDH"/>
</dbReference>
<evidence type="ECO:0000256" key="2">
    <source>
        <dbReference type="ARBA" id="ARBA00023002"/>
    </source>
</evidence>
<dbReference type="RefSeq" id="WP_012830110.1">
    <property type="nucleotide sequence ID" value="NC_013440.1"/>
</dbReference>
<proteinExistence type="inferred from homology"/>
<gene>
    <name evidence="3" type="ordered locus">Hoch_5030</name>
</gene>
<accession>D0LVF7</accession>
<protein>
    <submittedName>
        <fullName evidence="3">Short-chain dehydrogenase/reductase SDR</fullName>
    </submittedName>
</protein>
<evidence type="ECO:0000313" key="4">
    <source>
        <dbReference type="Proteomes" id="UP000001880"/>
    </source>
</evidence>
<dbReference type="AlphaFoldDB" id="D0LVF7"/>
<dbReference type="PANTHER" id="PTHR42879">
    <property type="entry name" value="3-OXOACYL-(ACYL-CARRIER-PROTEIN) REDUCTASE"/>
    <property type="match status" value="1"/>
</dbReference>
<comment type="similarity">
    <text evidence="1">Belongs to the short-chain dehydrogenases/reductases (SDR) family.</text>
</comment>
<dbReference type="GO" id="GO:0016491">
    <property type="term" value="F:oxidoreductase activity"/>
    <property type="evidence" value="ECO:0007669"/>
    <property type="project" value="UniProtKB-KW"/>
</dbReference>
<sequence>MLRNRIALVTGASRGIGAATARLFAAHGAAVAVNYHRNQAAAEAVVEDIEAAGGRALAVGADVTDEAQVEAMVERVRDQLGAVDLLVLNAGVPPHTAPLVSDRWRDFERKLTLELKAAFLTTQAVLPDMLEAERGCIVAVSSTVARHATPALGAHAASKAALESYARTLAVELGPRGVRVNVVAPGVIRTDATKHIPESHQRAIAKMTPLRRSGTPEDVAGAILMLAADHTGFVTGAYVQVDGGLQQR</sequence>
<dbReference type="PRINTS" id="PR00080">
    <property type="entry name" value="SDRFAMILY"/>
</dbReference>